<dbReference type="OrthoDB" id="7306064at2"/>
<evidence type="ECO:0000313" key="2">
    <source>
        <dbReference type="Proteomes" id="UP000321250"/>
    </source>
</evidence>
<gene>
    <name evidence="1" type="ORF">FSB78_09345</name>
</gene>
<proteinExistence type="predicted"/>
<keyword evidence="2" id="KW-1185">Reference proteome</keyword>
<organism evidence="1 2">
    <name type="scientific">Sphingomonas ginsenosidivorax</name>
    <dbReference type="NCBI Taxonomy" id="862135"/>
    <lineage>
        <taxon>Bacteria</taxon>
        <taxon>Pseudomonadati</taxon>
        <taxon>Pseudomonadota</taxon>
        <taxon>Alphaproteobacteria</taxon>
        <taxon>Sphingomonadales</taxon>
        <taxon>Sphingomonadaceae</taxon>
        <taxon>Sphingomonas</taxon>
    </lineage>
</organism>
<accession>A0A5C6UJI3</accession>
<dbReference type="EMBL" id="VOQR01000001">
    <property type="protein sequence ID" value="TXC72849.1"/>
    <property type="molecule type" value="Genomic_DNA"/>
</dbReference>
<sequence>MCMMMMGLSDLAYQVYAREILSGSIQKAARDAAIQGGAQQTAQIDARVATTMSDIMTTPTASCAATPAAGTYCATRASYAMFASAGPEPFNDDNGNNQRDATECYQDMNNNGSWDAVAGTGTSGQGGASDVTLYTITVTYARLFPMTGLLGWSSNATISAQTLLKNQPYASRTEPAVTTRCT</sequence>
<dbReference type="Proteomes" id="UP000321250">
    <property type="component" value="Unassembled WGS sequence"/>
</dbReference>
<protein>
    <submittedName>
        <fullName evidence="1">Pilus assembly protein</fullName>
    </submittedName>
</protein>
<reference evidence="1 2" key="1">
    <citation type="journal article" date="2013" name="Antonie Van Leeuwenhoek">
        <title>Sphingomonas ginsenosidivorax sp. nov., with the ability to transform ginsenosides.</title>
        <authorList>
            <person name="Jin X.F."/>
            <person name="Kim J.K."/>
            <person name="Liu Q.M."/>
            <person name="Kang M.S."/>
            <person name="He D."/>
            <person name="Jin F.X."/>
            <person name="Kim S.C."/>
            <person name="Im W.T."/>
        </authorList>
    </citation>
    <scope>NUCLEOTIDE SEQUENCE [LARGE SCALE GENOMIC DNA]</scope>
    <source>
        <strain evidence="1 2">KHI67</strain>
    </source>
</reference>
<dbReference type="AlphaFoldDB" id="A0A5C6UJI3"/>
<comment type="caution">
    <text evidence="1">The sequence shown here is derived from an EMBL/GenBank/DDBJ whole genome shotgun (WGS) entry which is preliminary data.</text>
</comment>
<evidence type="ECO:0000313" key="1">
    <source>
        <dbReference type="EMBL" id="TXC72849.1"/>
    </source>
</evidence>
<name>A0A5C6UJI3_9SPHN</name>